<feature type="domain" description="XS" evidence="1">
    <location>
        <begin position="39"/>
        <end position="158"/>
    </location>
</feature>
<sequence length="326" mass="38964">MGEAPQISLLSFWMRNFGGGEPRLYEIFGKWKGLEERADKEIVWPPMVVIMNTRHEKDENGEWTGMGNEELLRLLSSYSKVKPRHSYGPEGHRGMSTLIFEASAVGYAEAERLSKHFEDKCRGRLAWESNKVLFNKVSYYSEGKRQLYGYMARKQDLDNFNKHSQESYSLVTEKLRKTMEENRVVKLRTKKHHEQNKEEMDYQEQFFRDQIQQFFDARNANEENFEKIQQYQREKVNQSEANVSSGKERRAEEIAKFIQLQNKEMEEFDNERDKLMKAHEARMMELKQRHRWEEMTLEKDFNELFSKLMEKYTPSGSKQDDSQTRK</sequence>
<keyword evidence="3" id="KW-1185">Reference proteome</keyword>
<comment type="caution">
    <text evidence="2">The sequence shown here is derived from an EMBL/GenBank/DDBJ whole genome shotgun (WGS) entry which is preliminary data.</text>
</comment>
<name>A0AAV6X2S3_9LAMI</name>
<dbReference type="PANTHER" id="PTHR46602">
    <property type="entry name" value="PROTEIN SUPPRESSOR OF GENE SILENCING 3"/>
    <property type="match status" value="1"/>
</dbReference>
<dbReference type="PANTHER" id="PTHR46602:SF1">
    <property type="entry name" value="PROTEIN SUPPRESSOR OF GENE SILENCING 3"/>
    <property type="match status" value="1"/>
</dbReference>
<reference evidence="2" key="1">
    <citation type="submission" date="2019-10" db="EMBL/GenBank/DDBJ databases">
        <authorList>
            <person name="Zhang R."/>
            <person name="Pan Y."/>
            <person name="Wang J."/>
            <person name="Ma R."/>
            <person name="Yu S."/>
        </authorList>
    </citation>
    <scope>NUCLEOTIDE SEQUENCE</scope>
    <source>
        <strain evidence="2">LA-IB0</strain>
        <tissue evidence="2">Leaf</tissue>
    </source>
</reference>
<protein>
    <recommendedName>
        <fullName evidence="1">XS domain-containing protein</fullName>
    </recommendedName>
</protein>
<dbReference type="Pfam" id="PF03468">
    <property type="entry name" value="XS"/>
    <property type="match status" value="1"/>
</dbReference>
<evidence type="ECO:0000313" key="3">
    <source>
        <dbReference type="Proteomes" id="UP000826271"/>
    </source>
</evidence>
<dbReference type="GO" id="GO:0031047">
    <property type="term" value="P:regulatory ncRNA-mediated gene silencing"/>
    <property type="evidence" value="ECO:0007669"/>
    <property type="project" value="InterPro"/>
</dbReference>
<proteinExistence type="predicted"/>
<dbReference type="AlphaFoldDB" id="A0AAV6X2S3"/>
<dbReference type="InterPro" id="IPR038588">
    <property type="entry name" value="XS_domain_sf"/>
</dbReference>
<dbReference type="Proteomes" id="UP000826271">
    <property type="component" value="Unassembled WGS sequence"/>
</dbReference>
<dbReference type="InterPro" id="IPR005380">
    <property type="entry name" value="XS_domain"/>
</dbReference>
<dbReference type="Gene3D" id="3.30.70.2890">
    <property type="entry name" value="XS domain"/>
    <property type="match status" value="1"/>
</dbReference>
<evidence type="ECO:0000313" key="2">
    <source>
        <dbReference type="EMBL" id="KAG8373433.1"/>
    </source>
</evidence>
<evidence type="ECO:0000259" key="1">
    <source>
        <dbReference type="Pfam" id="PF03468"/>
    </source>
</evidence>
<gene>
    <name evidence="2" type="ORF">BUALT_Bualt11G0023800</name>
</gene>
<dbReference type="InterPro" id="IPR044287">
    <property type="entry name" value="SGS3"/>
</dbReference>
<dbReference type="EMBL" id="WHWC01000011">
    <property type="protein sequence ID" value="KAG8373433.1"/>
    <property type="molecule type" value="Genomic_DNA"/>
</dbReference>
<organism evidence="2 3">
    <name type="scientific">Buddleja alternifolia</name>
    <dbReference type="NCBI Taxonomy" id="168488"/>
    <lineage>
        <taxon>Eukaryota</taxon>
        <taxon>Viridiplantae</taxon>
        <taxon>Streptophyta</taxon>
        <taxon>Embryophyta</taxon>
        <taxon>Tracheophyta</taxon>
        <taxon>Spermatophyta</taxon>
        <taxon>Magnoliopsida</taxon>
        <taxon>eudicotyledons</taxon>
        <taxon>Gunneridae</taxon>
        <taxon>Pentapetalae</taxon>
        <taxon>asterids</taxon>
        <taxon>lamiids</taxon>
        <taxon>Lamiales</taxon>
        <taxon>Scrophulariaceae</taxon>
        <taxon>Buddlejeae</taxon>
        <taxon>Buddleja</taxon>
    </lineage>
</organism>
<accession>A0AAV6X2S3</accession>
<dbReference type="GO" id="GO:0051607">
    <property type="term" value="P:defense response to virus"/>
    <property type="evidence" value="ECO:0007669"/>
    <property type="project" value="InterPro"/>
</dbReference>